<dbReference type="AlphaFoldDB" id="A0A8I0MX70"/>
<comment type="caution">
    <text evidence="2">The sequence shown here is derived from an EMBL/GenBank/DDBJ whole genome shotgun (WGS) entry which is preliminary data.</text>
</comment>
<evidence type="ECO:0000313" key="2">
    <source>
        <dbReference type="EMBL" id="MBE0347540.1"/>
    </source>
</evidence>
<proteinExistence type="predicted"/>
<gene>
    <name evidence="2" type="ORF">PPEP_a2014</name>
</gene>
<keyword evidence="3" id="KW-1185">Reference proteome</keyword>
<organism evidence="2 3">
    <name type="scientific">Pseudoalteromonas peptidolytica F12-50-A1</name>
    <dbReference type="NCBI Taxonomy" id="1315280"/>
    <lineage>
        <taxon>Bacteria</taxon>
        <taxon>Pseudomonadati</taxon>
        <taxon>Pseudomonadota</taxon>
        <taxon>Gammaproteobacteria</taxon>
        <taxon>Alteromonadales</taxon>
        <taxon>Pseudoalteromonadaceae</taxon>
        <taxon>Pseudoalteromonas</taxon>
    </lineage>
</organism>
<evidence type="ECO:0000256" key="1">
    <source>
        <dbReference type="SAM" id="SignalP"/>
    </source>
</evidence>
<feature type="chain" id="PRO_5034857029" description="Solute-binding protein family 3/N-terminal domain-containing protein" evidence="1">
    <location>
        <begin position="20"/>
        <end position="229"/>
    </location>
</feature>
<dbReference type="RefSeq" id="WP_225740755.1">
    <property type="nucleotide sequence ID" value="NZ_AQHF01000026.1"/>
</dbReference>
<feature type="signal peptide" evidence="1">
    <location>
        <begin position="1"/>
        <end position="19"/>
    </location>
</feature>
<name>A0A8I0MX70_9GAMM</name>
<dbReference type="EMBL" id="AQHF01000026">
    <property type="protein sequence ID" value="MBE0347540.1"/>
    <property type="molecule type" value="Genomic_DNA"/>
</dbReference>
<dbReference type="Proteomes" id="UP000660708">
    <property type="component" value="Unassembled WGS sequence"/>
</dbReference>
<protein>
    <recommendedName>
        <fullName evidence="4">Solute-binding protein family 3/N-terminal domain-containing protein</fullName>
    </recommendedName>
</protein>
<sequence>MKATLLCLVLVVLSVTCTASEIPKVMRFNKPPQTPQALYVIELMEMVYKELGIEMRLEEFNHKSSLIAANAGNLDGQLGRVASIEDDYPNLRRVDYPLFQFTLQLFTLCSDCALNNLKSLTIRSGYPVASTYLNKHGADAYIINVKSVVAQLNLVMQRQVEGALLLDFHLKPHLRNINEDNLQIKDLEVVESFHFVHKRHATLLPLIKKKLSEFEQKGVIDMLKAKYQI</sequence>
<dbReference type="SUPFAM" id="SSF53850">
    <property type="entry name" value="Periplasmic binding protein-like II"/>
    <property type="match status" value="1"/>
</dbReference>
<evidence type="ECO:0008006" key="4">
    <source>
        <dbReference type="Google" id="ProtNLM"/>
    </source>
</evidence>
<reference evidence="2 3" key="1">
    <citation type="submission" date="2015-06" db="EMBL/GenBank/DDBJ databases">
        <title>Genome sequence of Pseudoalteromonas peptidolytica.</title>
        <authorList>
            <person name="Xie B.-B."/>
            <person name="Rong J.-C."/>
            <person name="Qin Q.-L."/>
            <person name="Zhang Y.-Z."/>
        </authorList>
    </citation>
    <scope>NUCLEOTIDE SEQUENCE [LARGE SCALE GENOMIC DNA]</scope>
    <source>
        <strain evidence="2 3">F12-50-A1</strain>
    </source>
</reference>
<evidence type="ECO:0000313" key="3">
    <source>
        <dbReference type="Proteomes" id="UP000660708"/>
    </source>
</evidence>
<accession>A0A8I0MX70</accession>
<keyword evidence="1" id="KW-0732">Signal</keyword>
<dbReference type="Gene3D" id="3.40.190.10">
    <property type="entry name" value="Periplasmic binding protein-like II"/>
    <property type="match status" value="2"/>
</dbReference>